<comment type="similarity">
    <text evidence="2">Belongs to the oxygen-dependent FAD-linked oxidoreductase family.</text>
</comment>
<keyword evidence="4" id="KW-0274">FAD</keyword>
<organism evidence="8 9">
    <name type="scientific">Coprinopsis marcescibilis</name>
    <name type="common">Agaric fungus</name>
    <name type="synonym">Psathyrella marcescibilis</name>
    <dbReference type="NCBI Taxonomy" id="230819"/>
    <lineage>
        <taxon>Eukaryota</taxon>
        <taxon>Fungi</taxon>
        <taxon>Dikarya</taxon>
        <taxon>Basidiomycota</taxon>
        <taxon>Agaricomycotina</taxon>
        <taxon>Agaricomycetes</taxon>
        <taxon>Agaricomycetidae</taxon>
        <taxon>Agaricales</taxon>
        <taxon>Agaricineae</taxon>
        <taxon>Psathyrellaceae</taxon>
        <taxon>Coprinopsis</taxon>
    </lineage>
</organism>
<keyword evidence="9" id="KW-1185">Reference proteome</keyword>
<name>A0A5C3LJZ3_COPMA</name>
<dbReference type="GO" id="GO:0016491">
    <property type="term" value="F:oxidoreductase activity"/>
    <property type="evidence" value="ECO:0007669"/>
    <property type="project" value="UniProtKB-KW"/>
</dbReference>
<dbReference type="Pfam" id="PF08031">
    <property type="entry name" value="BBE"/>
    <property type="match status" value="1"/>
</dbReference>
<feature type="domain" description="FAD-binding PCMH-type" evidence="7">
    <location>
        <begin position="33"/>
        <end position="205"/>
    </location>
</feature>
<evidence type="ECO:0000313" key="9">
    <source>
        <dbReference type="Proteomes" id="UP000307440"/>
    </source>
</evidence>
<dbReference type="InterPro" id="IPR016166">
    <property type="entry name" value="FAD-bd_PCMH"/>
</dbReference>
<dbReference type="STRING" id="230819.A0A5C3LJZ3"/>
<dbReference type="GO" id="GO:0071949">
    <property type="term" value="F:FAD binding"/>
    <property type="evidence" value="ECO:0007669"/>
    <property type="project" value="InterPro"/>
</dbReference>
<dbReference type="PANTHER" id="PTHR42973">
    <property type="entry name" value="BINDING OXIDOREDUCTASE, PUTATIVE (AFU_ORTHOLOGUE AFUA_1G17690)-RELATED"/>
    <property type="match status" value="1"/>
</dbReference>
<dbReference type="InterPro" id="IPR006094">
    <property type="entry name" value="Oxid_FAD_bind_N"/>
</dbReference>
<dbReference type="Pfam" id="PF01565">
    <property type="entry name" value="FAD_binding_4"/>
    <property type="match status" value="1"/>
</dbReference>
<sequence length="483" mass="52099">MADISNLVNSVKGDVVTEDQPSYPAAIARWAKNAERKAKVVVFVKSAEDVAASIAYAKENKLPFAIRGGGHNAASASSVTGGLVVDLSRYLNTVRIDADAKLGYVGGGALWRDVDAEAIKFGLAGVGGTVNHTGVGGLSLGGGFGWLSGRHGMVVDNIRQVTIVTADGSILTANETEHPDLFWGIRGGGSNFGVVTEFVYQLHPQSKTVYAGPVVYTPDKVEKIVELTKTWLSKRTADECMIQAATIQNGFPAFVLFLFYNGSEAEGRQTYKEFLDIEHVFDGAKEIPYEQLNGLQNAMVDHGRCYYLKGTTQKTPNVTSMSDILVKLAQGAQEGHFAPAALHEYFNLDKVNTVSDSVTAFRRGLDPGVLIVLSWDSDVSAEKTDKARAFANEIVEIVARGQDGQASSYSNYETDAAGGSNGDRVIEDSESPASSVEGNSKWPADFDAKAKAGFGPNYPRLQKVKKQYDPELFFNRWYPISPA</sequence>
<dbReference type="PANTHER" id="PTHR42973:SF39">
    <property type="entry name" value="FAD-BINDING PCMH-TYPE DOMAIN-CONTAINING PROTEIN"/>
    <property type="match status" value="1"/>
</dbReference>
<evidence type="ECO:0000256" key="4">
    <source>
        <dbReference type="ARBA" id="ARBA00022827"/>
    </source>
</evidence>
<comment type="cofactor">
    <cofactor evidence="1">
        <name>FAD</name>
        <dbReference type="ChEBI" id="CHEBI:57692"/>
    </cofactor>
</comment>
<evidence type="ECO:0000259" key="7">
    <source>
        <dbReference type="PROSITE" id="PS51387"/>
    </source>
</evidence>
<dbReference type="OrthoDB" id="415825at2759"/>
<dbReference type="Gene3D" id="3.30.465.10">
    <property type="match status" value="1"/>
</dbReference>
<dbReference type="InterPro" id="IPR012951">
    <property type="entry name" value="BBE"/>
</dbReference>
<dbReference type="AlphaFoldDB" id="A0A5C3LJZ3"/>
<dbReference type="InterPro" id="IPR050416">
    <property type="entry name" value="FAD-linked_Oxidoreductase"/>
</dbReference>
<evidence type="ECO:0000256" key="2">
    <source>
        <dbReference type="ARBA" id="ARBA00005466"/>
    </source>
</evidence>
<dbReference type="Gene3D" id="3.40.462.20">
    <property type="match status" value="1"/>
</dbReference>
<dbReference type="Proteomes" id="UP000307440">
    <property type="component" value="Unassembled WGS sequence"/>
</dbReference>
<reference evidence="8 9" key="1">
    <citation type="journal article" date="2019" name="Nat. Ecol. Evol.">
        <title>Megaphylogeny resolves global patterns of mushroom evolution.</title>
        <authorList>
            <person name="Varga T."/>
            <person name="Krizsan K."/>
            <person name="Foldi C."/>
            <person name="Dima B."/>
            <person name="Sanchez-Garcia M."/>
            <person name="Sanchez-Ramirez S."/>
            <person name="Szollosi G.J."/>
            <person name="Szarkandi J.G."/>
            <person name="Papp V."/>
            <person name="Albert L."/>
            <person name="Andreopoulos W."/>
            <person name="Angelini C."/>
            <person name="Antonin V."/>
            <person name="Barry K.W."/>
            <person name="Bougher N.L."/>
            <person name="Buchanan P."/>
            <person name="Buyck B."/>
            <person name="Bense V."/>
            <person name="Catcheside P."/>
            <person name="Chovatia M."/>
            <person name="Cooper J."/>
            <person name="Damon W."/>
            <person name="Desjardin D."/>
            <person name="Finy P."/>
            <person name="Geml J."/>
            <person name="Haridas S."/>
            <person name="Hughes K."/>
            <person name="Justo A."/>
            <person name="Karasinski D."/>
            <person name="Kautmanova I."/>
            <person name="Kiss B."/>
            <person name="Kocsube S."/>
            <person name="Kotiranta H."/>
            <person name="LaButti K.M."/>
            <person name="Lechner B.E."/>
            <person name="Liimatainen K."/>
            <person name="Lipzen A."/>
            <person name="Lukacs Z."/>
            <person name="Mihaltcheva S."/>
            <person name="Morgado L.N."/>
            <person name="Niskanen T."/>
            <person name="Noordeloos M.E."/>
            <person name="Ohm R.A."/>
            <person name="Ortiz-Santana B."/>
            <person name="Ovrebo C."/>
            <person name="Racz N."/>
            <person name="Riley R."/>
            <person name="Savchenko A."/>
            <person name="Shiryaev A."/>
            <person name="Soop K."/>
            <person name="Spirin V."/>
            <person name="Szebenyi C."/>
            <person name="Tomsovsky M."/>
            <person name="Tulloss R.E."/>
            <person name="Uehling J."/>
            <person name="Grigoriev I.V."/>
            <person name="Vagvolgyi C."/>
            <person name="Papp T."/>
            <person name="Martin F.M."/>
            <person name="Miettinen O."/>
            <person name="Hibbett D.S."/>
            <person name="Nagy L.G."/>
        </authorList>
    </citation>
    <scope>NUCLEOTIDE SEQUENCE [LARGE SCALE GENOMIC DNA]</scope>
    <source>
        <strain evidence="8 9">CBS 121175</strain>
    </source>
</reference>
<proteinExistence type="inferred from homology"/>
<evidence type="ECO:0000256" key="6">
    <source>
        <dbReference type="SAM" id="MobiDB-lite"/>
    </source>
</evidence>
<dbReference type="InterPro" id="IPR036318">
    <property type="entry name" value="FAD-bd_PCMH-like_sf"/>
</dbReference>
<evidence type="ECO:0000256" key="1">
    <source>
        <dbReference type="ARBA" id="ARBA00001974"/>
    </source>
</evidence>
<evidence type="ECO:0000256" key="3">
    <source>
        <dbReference type="ARBA" id="ARBA00022630"/>
    </source>
</evidence>
<protein>
    <submittedName>
        <fullName evidence="8">FAD-binding domain-containing protein</fullName>
    </submittedName>
</protein>
<gene>
    <name evidence="8" type="ORF">FA15DRAFT_664593</name>
</gene>
<dbReference type="Gene3D" id="3.30.43.10">
    <property type="entry name" value="Uridine Diphospho-n-acetylenolpyruvylglucosamine Reductase, domain 2"/>
    <property type="match status" value="1"/>
</dbReference>
<dbReference type="SUPFAM" id="SSF56176">
    <property type="entry name" value="FAD-binding/transporter-associated domain-like"/>
    <property type="match status" value="1"/>
</dbReference>
<accession>A0A5C3LJZ3</accession>
<dbReference type="PROSITE" id="PS51387">
    <property type="entry name" value="FAD_PCMH"/>
    <property type="match status" value="1"/>
</dbReference>
<dbReference type="EMBL" id="ML210152">
    <property type="protein sequence ID" value="TFK28951.1"/>
    <property type="molecule type" value="Genomic_DNA"/>
</dbReference>
<keyword evidence="3" id="KW-0285">Flavoprotein</keyword>
<feature type="region of interest" description="Disordered" evidence="6">
    <location>
        <begin position="406"/>
        <end position="442"/>
    </location>
</feature>
<evidence type="ECO:0000256" key="5">
    <source>
        <dbReference type="ARBA" id="ARBA00023002"/>
    </source>
</evidence>
<dbReference type="InterPro" id="IPR016169">
    <property type="entry name" value="FAD-bd_PCMH_sub2"/>
</dbReference>
<evidence type="ECO:0000313" key="8">
    <source>
        <dbReference type="EMBL" id="TFK28951.1"/>
    </source>
</evidence>
<dbReference type="InterPro" id="IPR016167">
    <property type="entry name" value="FAD-bd_PCMH_sub1"/>
</dbReference>
<keyword evidence="5" id="KW-0560">Oxidoreductase</keyword>